<comment type="caution">
    <text evidence="1">The sequence shown here is derived from an EMBL/GenBank/DDBJ whole genome shotgun (WGS) entry which is preliminary data.</text>
</comment>
<name>A0AAV7H897_DENCH</name>
<dbReference type="AlphaFoldDB" id="A0AAV7H897"/>
<organism evidence="1 2">
    <name type="scientific">Dendrobium chrysotoxum</name>
    <name type="common">Orchid</name>
    <dbReference type="NCBI Taxonomy" id="161865"/>
    <lineage>
        <taxon>Eukaryota</taxon>
        <taxon>Viridiplantae</taxon>
        <taxon>Streptophyta</taxon>
        <taxon>Embryophyta</taxon>
        <taxon>Tracheophyta</taxon>
        <taxon>Spermatophyta</taxon>
        <taxon>Magnoliopsida</taxon>
        <taxon>Liliopsida</taxon>
        <taxon>Asparagales</taxon>
        <taxon>Orchidaceae</taxon>
        <taxon>Epidendroideae</taxon>
        <taxon>Malaxideae</taxon>
        <taxon>Dendrobiinae</taxon>
        <taxon>Dendrobium</taxon>
    </lineage>
</organism>
<keyword evidence="2" id="KW-1185">Reference proteome</keyword>
<reference evidence="1 2" key="1">
    <citation type="journal article" date="2021" name="Hortic Res">
        <title>Chromosome-scale assembly of the Dendrobium chrysotoxum genome enhances the understanding of orchid evolution.</title>
        <authorList>
            <person name="Zhang Y."/>
            <person name="Zhang G.Q."/>
            <person name="Zhang D."/>
            <person name="Liu X.D."/>
            <person name="Xu X.Y."/>
            <person name="Sun W.H."/>
            <person name="Yu X."/>
            <person name="Zhu X."/>
            <person name="Wang Z.W."/>
            <person name="Zhao X."/>
            <person name="Zhong W.Y."/>
            <person name="Chen H."/>
            <person name="Yin W.L."/>
            <person name="Huang T."/>
            <person name="Niu S.C."/>
            <person name="Liu Z.J."/>
        </authorList>
    </citation>
    <scope>NUCLEOTIDE SEQUENCE [LARGE SCALE GENOMIC DNA]</scope>
    <source>
        <strain evidence="1">Lindl</strain>
    </source>
</reference>
<protein>
    <submittedName>
        <fullName evidence="1">Uncharacterized protein</fullName>
    </submittedName>
</protein>
<accession>A0AAV7H897</accession>
<dbReference type="Proteomes" id="UP000775213">
    <property type="component" value="Unassembled WGS sequence"/>
</dbReference>
<gene>
    <name evidence="1" type="ORF">IEQ34_006665</name>
</gene>
<sequence length="106" mass="11778">MDHGNVNDMSITAFHNYIWKKNSLSTCSVESLLTGSLSRIFAIKCSASGDEQWKKSLGEAKRIFFLQSCEYLFLTITGERQHSTLTSSKDDASAPHIHLLIVVLTG</sequence>
<proteinExistence type="predicted"/>
<evidence type="ECO:0000313" key="2">
    <source>
        <dbReference type="Proteomes" id="UP000775213"/>
    </source>
</evidence>
<dbReference type="EMBL" id="JAGFBR010000007">
    <property type="protein sequence ID" value="KAH0463879.1"/>
    <property type="molecule type" value="Genomic_DNA"/>
</dbReference>
<evidence type="ECO:0000313" key="1">
    <source>
        <dbReference type="EMBL" id="KAH0463879.1"/>
    </source>
</evidence>